<keyword evidence="1" id="KW-1133">Transmembrane helix</keyword>
<sequence>MRLLKLGLPSWIGAVHGLAALFGLAAFFIVNLKFGAQGGTYVWWSLGVFSLGLIGGLIFFRVLFTKGAPIWTYVGHGAAAIAGLSLLYFPAFVTS</sequence>
<accession>A0ABV3U935</accession>
<dbReference type="RefSeq" id="WP_368382087.1">
    <property type="nucleotide sequence ID" value="NZ_JBFRYA010000011.1"/>
</dbReference>
<name>A0ABV3U935_9GAMM</name>
<evidence type="ECO:0000256" key="1">
    <source>
        <dbReference type="SAM" id="Phobius"/>
    </source>
</evidence>
<feature type="transmembrane region" description="Helical" evidence="1">
    <location>
        <begin position="42"/>
        <end position="64"/>
    </location>
</feature>
<dbReference type="EMBL" id="JBFRYA010000011">
    <property type="protein sequence ID" value="MEX1669777.1"/>
    <property type="molecule type" value="Genomic_DNA"/>
</dbReference>
<protein>
    <submittedName>
        <fullName evidence="2">Uncharacterized protein</fullName>
    </submittedName>
</protein>
<dbReference type="Proteomes" id="UP001557485">
    <property type="component" value="Unassembled WGS sequence"/>
</dbReference>
<gene>
    <name evidence="2" type="ORF">AB4876_12730</name>
</gene>
<reference evidence="2 3" key="1">
    <citation type="journal article" date="2011" name="Int. J. Syst. Evol. Microbiol.">
        <title>Zhongshania antarctica gen. nov., sp. nov. and Zhongshania guokunii sp. nov., gammaproteobacteria respectively isolated from coastal attached (fast) ice and surface seawater of the Antarctic.</title>
        <authorList>
            <person name="Li H.J."/>
            <person name="Zhang X.Y."/>
            <person name="Chen C.X."/>
            <person name="Zhang Y.J."/>
            <person name="Gao Z.M."/>
            <person name="Yu Y."/>
            <person name="Chen X.L."/>
            <person name="Chen B."/>
            <person name="Zhang Y.Z."/>
        </authorList>
    </citation>
    <scope>NUCLEOTIDE SEQUENCE [LARGE SCALE GENOMIC DNA]</scope>
    <source>
        <strain evidence="2 3">ZS6-22T</strain>
    </source>
</reference>
<feature type="transmembrane region" description="Helical" evidence="1">
    <location>
        <begin position="12"/>
        <end position="30"/>
    </location>
</feature>
<feature type="transmembrane region" description="Helical" evidence="1">
    <location>
        <begin position="70"/>
        <end position="93"/>
    </location>
</feature>
<comment type="caution">
    <text evidence="2">The sequence shown here is derived from an EMBL/GenBank/DDBJ whole genome shotgun (WGS) entry which is preliminary data.</text>
</comment>
<evidence type="ECO:0000313" key="3">
    <source>
        <dbReference type="Proteomes" id="UP001557485"/>
    </source>
</evidence>
<keyword evidence="1" id="KW-0472">Membrane</keyword>
<keyword evidence="1" id="KW-0812">Transmembrane</keyword>
<organism evidence="2 3">
    <name type="scientific">Zhongshania guokunii</name>
    <dbReference type="NCBI Taxonomy" id="641783"/>
    <lineage>
        <taxon>Bacteria</taxon>
        <taxon>Pseudomonadati</taxon>
        <taxon>Pseudomonadota</taxon>
        <taxon>Gammaproteobacteria</taxon>
        <taxon>Cellvibrionales</taxon>
        <taxon>Spongiibacteraceae</taxon>
        <taxon>Zhongshania</taxon>
    </lineage>
</organism>
<keyword evidence="3" id="KW-1185">Reference proteome</keyword>
<evidence type="ECO:0000313" key="2">
    <source>
        <dbReference type="EMBL" id="MEX1669777.1"/>
    </source>
</evidence>
<proteinExistence type="predicted"/>